<dbReference type="STRING" id="91360.SAMN05660330_04015"/>
<organism evidence="1 2">
    <name type="scientific">Desulforhopalus singaporensis</name>
    <dbReference type="NCBI Taxonomy" id="91360"/>
    <lineage>
        <taxon>Bacteria</taxon>
        <taxon>Pseudomonadati</taxon>
        <taxon>Thermodesulfobacteriota</taxon>
        <taxon>Desulfobulbia</taxon>
        <taxon>Desulfobulbales</taxon>
        <taxon>Desulfocapsaceae</taxon>
        <taxon>Desulforhopalus</taxon>
    </lineage>
</organism>
<reference evidence="1 2" key="1">
    <citation type="submission" date="2016-10" db="EMBL/GenBank/DDBJ databases">
        <authorList>
            <person name="de Groot N.N."/>
        </authorList>
    </citation>
    <scope>NUCLEOTIDE SEQUENCE [LARGE SCALE GENOMIC DNA]</scope>
    <source>
        <strain evidence="1 2">DSM 12130</strain>
    </source>
</reference>
<name>A0A1H0VEB3_9BACT</name>
<dbReference type="SUPFAM" id="SSF53474">
    <property type="entry name" value="alpha/beta-Hydrolases"/>
    <property type="match status" value="1"/>
</dbReference>
<dbReference type="InterPro" id="IPR007398">
    <property type="entry name" value="BioG"/>
</dbReference>
<dbReference type="InterPro" id="IPR029058">
    <property type="entry name" value="AB_hydrolase_fold"/>
</dbReference>
<sequence>MKHNWLIQRNRDRLIVFCNGWGMDDRPFTAIPSEEFDVLHIYDHRPPWTTEPLLSRIRRYTAPVLVSWSMGVWAAHHYFEKTAPIFSAAIAVNGTLCPIHSRYGIPQELFAGTMSGWSEPARRKFYSRLCGNRAVWDNFSGQFPARDCADQRDELAFYLENADCINKSDSIYSHVVVGDKDRIVRTENQLSFWKTDKTTLVPGSHFLFYDYSSWDHFVHFFTAQTMNVPSQEQAENASNRS</sequence>
<dbReference type="RefSeq" id="WP_092225906.1">
    <property type="nucleotide sequence ID" value="NZ_FNJI01000047.1"/>
</dbReference>
<dbReference type="Pfam" id="PF04301">
    <property type="entry name" value="BioG"/>
    <property type="match status" value="1"/>
</dbReference>
<keyword evidence="2" id="KW-1185">Reference proteome</keyword>
<evidence type="ECO:0000313" key="1">
    <source>
        <dbReference type="EMBL" id="SDP76714.1"/>
    </source>
</evidence>
<evidence type="ECO:0000313" key="2">
    <source>
        <dbReference type="Proteomes" id="UP000199073"/>
    </source>
</evidence>
<protein>
    <submittedName>
        <fullName evidence="1">Biotin synthesis protein BioG</fullName>
    </submittedName>
</protein>
<dbReference type="Proteomes" id="UP000199073">
    <property type="component" value="Unassembled WGS sequence"/>
</dbReference>
<dbReference type="EMBL" id="FNJI01000047">
    <property type="protein sequence ID" value="SDP76714.1"/>
    <property type="molecule type" value="Genomic_DNA"/>
</dbReference>
<accession>A0A1H0VEB3</accession>
<dbReference type="OrthoDB" id="9785408at2"/>
<gene>
    <name evidence="1" type="ORF">SAMN05660330_04015</name>
</gene>
<dbReference type="AlphaFoldDB" id="A0A1H0VEB3"/>
<proteinExistence type="predicted"/>
<dbReference type="Gene3D" id="3.40.50.1820">
    <property type="entry name" value="alpha/beta hydrolase"/>
    <property type="match status" value="1"/>
</dbReference>